<name>A0ABR2JRL9_9EUKA</name>
<reference evidence="3 4" key="1">
    <citation type="submission" date="2024-04" db="EMBL/GenBank/DDBJ databases">
        <title>Tritrichomonas musculus Genome.</title>
        <authorList>
            <person name="Alves-Ferreira E."/>
            <person name="Grigg M."/>
            <person name="Lorenzi H."/>
            <person name="Galac M."/>
        </authorList>
    </citation>
    <scope>NUCLEOTIDE SEQUENCE [LARGE SCALE GENOMIC DNA]</scope>
    <source>
        <strain evidence="3 4">EAF2021</strain>
    </source>
</reference>
<accession>A0ABR2JRL9</accession>
<evidence type="ECO:0000256" key="2">
    <source>
        <dbReference type="SAM" id="MobiDB-lite"/>
    </source>
</evidence>
<evidence type="ECO:0000256" key="1">
    <source>
        <dbReference type="SAM" id="Coils"/>
    </source>
</evidence>
<proteinExistence type="predicted"/>
<comment type="caution">
    <text evidence="3">The sequence shown here is derived from an EMBL/GenBank/DDBJ whole genome shotgun (WGS) entry which is preliminary data.</text>
</comment>
<keyword evidence="4" id="KW-1185">Reference proteome</keyword>
<protein>
    <submittedName>
        <fullName evidence="3">Uncharacterized protein</fullName>
    </submittedName>
</protein>
<evidence type="ECO:0000313" key="3">
    <source>
        <dbReference type="EMBL" id="KAK8881542.1"/>
    </source>
</evidence>
<dbReference type="EMBL" id="JAPFFF010000010">
    <property type="protein sequence ID" value="KAK8881542.1"/>
    <property type="molecule type" value="Genomic_DNA"/>
</dbReference>
<organism evidence="3 4">
    <name type="scientific">Tritrichomonas musculus</name>
    <dbReference type="NCBI Taxonomy" id="1915356"/>
    <lineage>
        <taxon>Eukaryota</taxon>
        <taxon>Metamonada</taxon>
        <taxon>Parabasalia</taxon>
        <taxon>Tritrichomonadida</taxon>
        <taxon>Tritrichomonadidae</taxon>
        <taxon>Tritrichomonas</taxon>
    </lineage>
</organism>
<evidence type="ECO:0000313" key="4">
    <source>
        <dbReference type="Proteomes" id="UP001470230"/>
    </source>
</evidence>
<keyword evidence="1" id="KW-0175">Coiled coil</keyword>
<feature type="region of interest" description="Disordered" evidence="2">
    <location>
        <begin position="1"/>
        <end position="23"/>
    </location>
</feature>
<gene>
    <name evidence="3" type="ORF">M9Y10_004285</name>
</gene>
<sequence length="390" mass="45611">MRYRDVKQNGERKGHSPDPHRPYLLEISFEQRLKPKRSVNSKEDQLVKKNMNNDASSSKSLNQNHQHKGFLSTSINQNQSSDQITFESGIKQNESINQIFPQTKNYENFENNSAMDVIDMVEQKVKKIANVFGSTVSITNFLEKTKELKIIPNISQLNHTNDLFSNMILEIQHIHIRNYLPKNLNQISNPIIQQRLKSMKQARTFELAVNYMQNEFNVFNSKILKISEDFDHPVFDRIETLSKENEKLREKVSFLHKILKEKNENLKIDEETEKKNLILGINKLYKQIATEKEKNVEELAQISEKFDKFSESREKLLSSYSLINRQIKKLEKAKFSIFEKNAKTVTIKGKVYNEKMIDDEIAQFISKKENILSGLDKIEAHETKFLSVLK</sequence>
<dbReference type="Proteomes" id="UP001470230">
    <property type="component" value="Unassembled WGS sequence"/>
</dbReference>
<feature type="coiled-coil region" evidence="1">
    <location>
        <begin position="238"/>
        <end position="276"/>
    </location>
</feature>